<gene>
    <name evidence="3" type="ORF">W911_00805</name>
</gene>
<dbReference type="InterPro" id="IPR011008">
    <property type="entry name" value="Dimeric_a/b-barrel"/>
</dbReference>
<dbReference type="Proteomes" id="UP000018542">
    <property type="component" value="Chromosome"/>
</dbReference>
<dbReference type="SUPFAM" id="SSF54909">
    <property type="entry name" value="Dimeric alpha+beta barrel"/>
    <property type="match status" value="1"/>
</dbReference>
<protein>
    <submittedName>
        <fullName evidence="3">Dehydrogenase</fullName>
    </submittedName>
</protein>
<dbReference type="InterPro" id="IPR005545">
    <property type="entry name" value="YCII"/>
</dbReference>
<dbReference type="KEGG" id="hni:W911_00805"/>
<dbReference type="PANTHER" id="PTHR35174">
    <property type="entry name" value="BLL7171 PROTEIN-RELATED"/>
    <property type="match status" value="1"/>
</dbReference>
<reference evidence="3 4" key="1">
    <citation type="journal article" date="2014" name="Genome Announc.">
        <title>Complete Genome Sequence of Hyphomicrobium nitrativorans Strain NL23, a Denitrifying Bacterium Isolated from Biofilm of a Methanol-Fed Denitrification System Treating Seawater at the Montreal Biodome.</title>
        <authorList>
            <person name="Martineau C."/>
            <person name="Villeneuve C."/>
            <person name="Mauffrey F."/>
            <person name="Villemur R."/>
        </authorList>
    </citation>
    <scope>NUCLEOTIDE SEQUENCE [LARGE SCALE GENOMIC DNA]</scope>
    <source>
        <strain evidence="3">NL23</strain>
    </source>
</reference>
<evidence type="ECO:0000313" key="4">
    <source>
        <dbReference type="Proteomes" id="UP000018542"/>
    </source>
</evidence>
<dbReference type="Pfam" id="PF03795">
    <property type="entry name" value="YCII"/>
    <property type="match status" value="1"/>
</dbReference>
<dbReference type="OrthoDB" id="9807535at2"/>
<dbReference type="PANTHER" id="PTHR35174:SF4">
    <property type="entry name" value="BLL7163 PROTEIN"/>
    <property type="match status" value="1"/>
</dbReference>
<evidence type="ECO:0000256" key="1">
    <source>
        <dbReference type="ARBA" id="ARBA00007689"/>
    </source>
</evidence>
<organism evidence="3 4">
    <name type="scientific">Hyphomicrobium nitrativorans NL23</name>
    <dbReference type="NCBI Taxonomy" id="1029756"/>
    <lineage>
        <taxon>Bacteria</taxon>
        <taxon>Pseudomonadati</taxon>
        <taxon>Pseudomonadota</taxon>
        <taxon>Alphaproteobacteria</taxon>
        <taxon>Hyphomicrobiales</taxon>
        <taxon>Hyphomicrobiaceae</taxon>
        <taxon>Hyphomicrobium</taxon>
    </lineage>
</organism>
<sequence>MRYMILIKATADSEAGVMPTADAISEMVDYHEELAKAGALVNANGLMATSHGWRQKYEGGKRVVTDGPFAESKELIAGYTIIEVATPDEALDWFKRFPNPYYGADGEIEMRRVFDLDDLGDSEGVERFRKLDAQGKSGS</sequence>
<evidence type="ECO:0000313" key="3">
    <source>
        <dbReference type="EMBL" id="AHB47266.1"/>
    </source>
</evidence>
<feature type="domain" description="YCII-related" evidence="2">
    <location>
        <begin position="1"/>
        <end position="115"/>
    </location>
</feature>
<evidence type="ECO:0000259" key="2">
    <source>
        <dbReference type="Pfam" id="PF03795"/>
    </source>
</evidence>
<dbReference type="AlphaFoldDB" id="V5S929"/>
<keyword evidence="4" id="KW-1185">Reference proteome</keyword>
<dbReference type="EMBL" id="CP006912">
    <property type="protein sequence ID" value="AHB47266.1"/>
    <property type="molecule type" value="Genomic_DNA"/>
</dbReference>
<name>V5S929_9HYPH</name>
<dbReference type="HOGENOM" id="CLU_130902_0_0_5"/>
<accession>V5S929</accession>
<proteinExistence type="inferred from homology"/>
<dbReference type="PATRIC" id="fig|1029756.8.peg.174"/>
<dbReference type="STRING" id="1029756.W911_00805"/>
<dbReference type="RefSeq" id="WP_023785607.1">
    <property type="nucleotide sequence ID" value="NC_022997.1"/>
</dbReference>
<comment type="similarity">
    <text evidence="1">Belongs to the YciI family.</text>
</comment>
<dbReference type="Gene3D" id="3.30.70.1060">
    <property type="entry name" value="Dimeric alpha+beta barrel"/>
    <property type="match status" value="1"/>
</dbReference>